<dbReference type="Gene3D" id="3.30.499.10">
    <property type="entry name" value="Aconitase, domain 3"/>
    <property type="match status" value="2"/>
</dbReference>
<evidence type="ECO:0000256" key="2">
    <source>
        <dbReference type="ARBA" id="ARBA00023004"/>
    </source>
</evidence>
<sequence>MEERMTLCNMVIEAGGKNGVIPADATTCSYLEVKTAVTMTEKILDRTFEKTHLSSGENVWVNVNILMTHDVCVPDSIGIFKKEFGQNAKVLLGTDSHTCTAGAFGQFATGIGNTDAGFVMGAGKLLLKVPPTLRFVMDGEMPDYVLAKDLILQVSLRW</sequence>
<evidence type="ECO:0000313" key="6">
    <source>
        <dbReference type="EMBL" id="CAI0383158.1"/>
    </source>
</evidence>
<dbReference type="InterPro" id="IPR050067">
    <property type="entry name" value="IPM_dehydratase_rel_enz"/>
</dbReference>
<dbReference type="GO" id="GO:0043436">
    <property type="term" value="P:oxoacid metabolic process"/>
    <property type="evidence" value="ECO:0007669"/>
    <property type="project" value="UniProtKB-ARBA"/>
</dbReference>
<dbReference type="GO" id="GO:0051536">
    <property type="term" value="F:iron-sulfur cluster binding"/>
    <property type="evidence" value="ECO:0007669"/>
    <property type="project" value="UniProtKB-KW"/>
</dbReference>
<dbReference type="PANTHER" id="PTHR43822:SF2">
    <property type="entry name" value="HOMOACONITASE, MITOCHONDRIAL"/>
    <property type="match status" value="1"/>
</dbReference>
<dbReference type="InterPro" id="IPR036008">
    <property type="entry name" value="Aconitase_4Fe-4S_dom"/>
</dbReference>
<evidence type="ECO:0000259" key="5">
    <source>
        <dbReference type="Pfam" id="PF00330"/>
    </source>
</evidence>
<keyword evidence="7" id="KW-1185">Reference proteome</keyword>
<dbReference type="EMBL" id="CAMGYJ010000002">
    <property type="protein sequence ID" value="CAI0383158.1"/>
    <property type="molecule type" value="Genomic_DNA"/>
</dbReference>
<feature type="domain" description="Aconitase/3-isopropylmalate dehydratase large subunit alpha/beta/alpha" evidence="5">
    <location>
        <begin position="1"/>
        <end position="36"/>
    </location>
</feature>
<evidence type="ECO:0000313" key="7">
    <source>
        <dbReference type="Proteomes" id="UP001154282"/>
    </source>
</evidence>
<accession>A0AAV0HDT7</accession>
<evidence type="ECO:0000256" key="4">
    <source>
        <dbReference type="ARBA" id="ARBA00023239"/>
    </source>
</evidence>
<keyword evidence="3" id="KW-0411">Iron-sulfur</keyword>
<evidence type="ECO:0000256" key="1">
    <source>
        <dbReference type="ARBA" id="ARBA00022723"/>
    </source>
</evidence>
<dbReference type="InterPro" id="IPR015931">
    <property type="entry name" value="Acnase/IPM_dHydase_lsu_aba_1/3"/>
</dbReference>
<dbReference type="Proteomes" id="UP001154282">
    <property type="component" value="Unassembled WGS sequence"/>
</dbReference>
<dbReference type="InterPro" id="IPR001030">
    <property type="entry name" value="Acoase/IPM_deHydtase_lsu_aba"/>
</dbReference>
<protein>
    <recommendedName>
        <fullName evidence="5">Aconitase/3-isopropylmalate dehydratase large subunit alpha/beta/alpha domain-containing protein</fullName>
    </recommendedName>
</protein>
<dbReference type="SUPFAM" id="SSF53732">
    <property type="entry name" value="Aconitase iron-sulfur domain"/>
    <property type="match status" value="2"/>
</dbReference>
<dbReference type="GO" id="GO:0046872">
    <property type="term" value="F:metal ion binding"/>
    <property type="evidence" value="ECO:0007669"/>
    <property type="project" value="UniProtKB-KW"/>
</dbReference>
<dbReference type="PANTHER" id="PTHR43822">
    <property type="entry name" value="HOMOACONITASE, MITOCHONDRIAL-RELATED"/>
    <property type="match status" value="1"/>
</dbReference>
<name>A0AAV0HDT7_9ROSI</name>
<feature type="domain" description="Aconitase/3-isopropylmalate dehydratase large subunit alpha/beta/alpha" evidence="5">
    <location>
        <begin position="87"/>
        <end position="154"/>
    </location>
</feature>
<reference evidence="6" key="1">
    <citation type="submission" date="2022-08" db="EMBL/GenBank/DDBJ databases">
        <authorList>
            <person name="Gutierrez-Valencia J."/>
        </authorList>
    </citation>
    <scope>NUCLEOTIDE SEQUENCE</scope>
</reference>
<dbReference type="Pfam" id="PF00330">
    <property type="entry name" value="Aconitase"/>
    <property type="match status" value="2"/>
</dbReference>
<gene>
    <name evidence="6" type="ORF">LITE_LOCUS3885</name>
</gene>
<organism evidence="6 7">
    <name type="scientific">Linum tenue</name>
    <dbReference type="NCBI Taxonomy" id="586396"/>
    <lineage>
        <taxon>Eukaryota</taxon>
        <taxon>Viridiplantae</taxon>
        <taxon>Streptophyta</taxon>
        <taxon>Embryophyta</taxon>
        <taxon>Tracheophyta</taxon>
        <taxon>Spermatophyta</taxon>
        <taxon>Magnoliopsida</taxon>
        <taxon>eudicotyledons</taxon>
        <taxon>Gunneridae</taxon>
        <taxon>Pentapetalae</taxon>
        <taxon>rosids</taxon>
        <taxon>fabids</taxon>
        <taxon>Malpighiales</taxon>
        <taxon>Linaceae</taxon>
        <taxon>Linum</taxon>
    </lineage>
</organism>
<evidence type="ECO:0000256" key="3">
    <source>
        <dbReference type="ARBA" id="ARBA00023014"/>
    </source>
</evidence>
<keyword evidence="1" id="KW-0479">Metal-binding</keyword>
<proteinExistence type="predicted"/>
<dbReference type="GO" id="GO:0016829">
    <property type="term" value="F:lyase activity"/>
    <property type="evidence" value="ECO:0007669"/>
    <property type="project" value="UniProtKB-KW"/>
</dbReference>
<keyword evidence="4" id="KW-0456">Lyase</keyword>
<dbReference type="AlphaFoldDB" id="A0AAV0HDT7"/>
<keyword evidence="2" id="KW-0408">Iron</keyword>
<comment type="caution">
    <text evidence="6">The sequence shown here is derived from an EMBL/GenBank/DDBJ whole genome shotgun (WGS) entry which is preliminary data.</text>
</comment>
<feature type="non-terminal residue" evidence="6">
    <location>
        <position position="158"/>
    </location>
</feature>